<dbReference type="OrthoDB" id="9992545at2"/>
<dbReference type="AlphaFoldDB" id="A9E8V2"/>
<accession>A9E8V2</accession>
<keyword evidence="1" id="KW-0472">Membrane</keyword>
<dbReference type="HOGENOM" id="CLU_2180369_0_0_10"/>
<evidence type="ECO:0000256" key="1">
    <source>
        <dbReference type="SAM" id="Phobius"/>
    </source>
</evidence>
<keyword evidence="1" id="KW-0812">Transmembrane</keyword>
<evidence type="ECO:0000313" key="3">
    <source>
        <dbReference type="Proteomes" id="UP000002945"/>
    </source>
</evidence>
<dbReference type="EMBL" id="ABIB01000013">
    <property type="protein sequence ID" value="EDP94817.1"/>
    <property type="molecule type" value="Genomic_DNA"/>
</dbReference>
<feature type="transmembrane region" description="Helical" evidence="1">
    <location>
        <begin position="49"/>
        <end position="68"/>
    </location>
</feature>
<proteinExistence type="predicted"/>
<keyword evidence="1" id="KW-1133">Transmembrane helix</keyword>
<dbReference type="Proteomes" id="UP000002945">
    <property type="component" value="Unassembled WGS sequence"/>
</dbReference>
<reference evidence="2 3" key="1">
    <citation type="journal article" date="2011" name="J. Bacteriol.">
        <title>Genome sequence of the algicidal bacterium Kordia algicida OT-1.</title>
        <authorList>
            <person name="Lee H.S."/>
            <person name="Kang S.G."/>
            <person name="Kwon K.K."/>
            <person name="Lee J.H."/>
            <person name="Kim S.J."/>
        </authorList>
    </citation>
    <scope>NUCLEOTIDE SEQUENCE [LARGE SCALE GENOMIC DNA]</scope>
    <source>
        <strain evidence="2 3">OT-1</strain>
    </source>
</reference>
<name>A9E8V2_9FLAO</name>
<protein>
    <submittedName>
        <fullName evidence="2">Uncharacterized protein</fullName>
    </submittedName>
</protein>
<sequence length="109" mass="12837">MNFSKFSPRLRNFLTKNSCYTAEKKSFKLKFLHRTHVFLGLRTVQGYKLWLLLVSPLLVTIPVIAYLMNVTEFQKETTQSAIPFFVMVVIFYAHSFWKLKKNQQKANVS</sequence>
<organism evidence="2 3">
    <name type="scientific">Kordia algicida OT-1</name>
    <dbReference type="NCBI Taxonomy" id="391587"/>
    <lineage>
        <taxon>Bacteria</taxon>
        <taxon>Pseudomonadati</taxon>
        <taxon>Bacteroidota</taxon>
        <taxon>Flavobacteriia</taxon>
        <taxon>Flavobacteriales</taxon>
        <taxon>Flavobacteriaceae</taxon>
        <taxon>Kordia</taxon>
    </lineage>
</organism>
<gene>
    <name evidence="2" type="ORF">KAOT1_01285</name>
</gene>
<keyword evidence="3" id="KW-1185">Reference proteome</keyword>
<feature type="transmembrane region" description="Helical" evidence="1">
    <location>
        <begin position="80"/>
        <end position="97"/>
    </location>
</feature>
<comment type="caution">
    <text evidence="2">The sequence shown here is derived from an EMBL/GenBank/DDBJ whole genome shotgun (WGS) entry which is preliminary data.</text>
</comment>
<evidence type="ECO:0000313" key="2">
    <source>
        <dbReference type="EMBL" id="EDP94817.1"/>
    </source>
</evidence>
<dbReference type="RefSeq" id="WP_007092833.1">
    <property type="nucleotide sequence ID" value="NZ_CP142125.1"/>
</dbReference>